<dbReference type="Gene3D" id="1.25.40.590">
    <property type="entry name" value="Type IV / VI secretion system, DotU"/>
    <property type="match status" value="1"/>
</dbReference>
<protein>
    <recommendedName>
        <fullName evidence="2">Type IV / VI secretion system DotU domain-containing protein</fullName>
    </recommendedName>
</protein>
<dbReference type="STRING" id="1080227.A8L45_17440"/>
<dbReference type="EMBL" id="LYBM01000037">
    <property type="protein sequence ID" value="ODA31372.1"/>
    <property type="molecule type" value="Genomic_DNA"/>
</dbReference>
<dbReference type="Proteomes" id="UP000094936">
    <property type="component" value="Unassembled WGS sequence"/>
</dbReference>
<proteinExistence type="predicted"/>
<dbReference type="NCBIfam" id="TIGR03349">
    <property type="entry name" value="IV_VI_DotU"/>
    <property type="match status" value="1"/>
</dbReference>
<dbReference type="RefSeq" id="WP_068904628.1">
    <property type="nucleotide sequence ID" value="NZ_JBHUIF010000019.1"/>
</dbReference>
<dbReference type="OrthoDB" id="345640at2"/>
<evidence type="ECO:0000313" key="3">
    <source>
        <dbReference type="EMBL" id="ODA31372.1"/>
    </source>
</evidence>
<gene>
    <name evidence="3" type="ORF">A8L45_17440</name>
</gene>
<dbReference type="PANTHER" id="PTHR38033:SF1">
    <property type="entry name" value="DOTU FAMILY TYPE IV_VI SECRETION SYSTEM PROTEIN"/>
    <property type="match status" value="1"/>
</dbReference>
<feature type="domain" description="Type IV / VI secretion system DotU" evidence="2">
    <location>
        <begin position="50"/>
        <end position="249"/>
    </location>
</feature>
<keyword evidence="1" id="KW-0812">Transmembrane</keyword>
<evidence type="ECO:0000259" key="2">
    <source>
        <dbReference type="Pfam" id="PF09850"/>
    </source>
</evidence>
<reference evidence="3 4" key="1">
    <citation type="submission" date="2016-05" db="EMBL/GenBank/DDBJ databases">
        <title>Genomic Taxonomy of the Vibrionaceae.</title>
        <authorList>
            <person name="Gomez-Gil B."/>
            <person name="Enciso-Ibarra J."/>
        </authorList>
    </citation>
    <scope>NUCLEOTIDE SEQUENCE [LARGE SCALE GENOMIC DNA]</scope>
    <source>
        <strain evidence="3 4">CAIM 1920</strain>
    </source>
</reference>
<dbReference type="NCBIfam" id="NF038228">
    <property type="entry name" value="IcmH_DotU_IVB"/>
    <property type="match status" value="1"/>
</dbReference>
<feature type="transmembrane region" description="Helical" evidence="1">
    <location>
        <begin position="230"/>
        <end position="251"/>
    </location>
</feature>
<keyword evidence="1" id="KW-1133">Transmembrane helix</keyword>
<dbReference type="PANTHER" id="PTHR38033">
    <property type="entry name" value="MEMBRANE PROTEIN-RELATED"/>
    <property type="match status" value="1"/>
</dbReference>
<keyword evidence="1" id="KW-0472">Membrane</keyword>
<evidence type="ECO:0000256" key="1">
    <source>
        <dbReference type="SAM" id="Phobius"/>
    </source>
</evidence>
<comment type="caution">
    <text evidence="3">The sequence shown here is derived from an EMBL/GenBank/DDBJ whole genome shotgun (WGS) entry which is preliminary data.</text>
</comment>
<dbReference type="Pfam" id="PF09850">
    <property type="entry name" value="DotU"/>
    <property type="match status" value="1"/>
</dbReference>
<evidence type="ECO:0000313" key="4">
    <source>
        <dbReference type="Proteomes" id="UP000094936"/>
    </source>
</evidence>
<accession>A0A1C3EDP7</accession>
<keyword evidence="4" id="KW-1185">Reference proteome</keyword>
<dbReference type="InterPro" id="IPR017732">
    <property type="entry name" value="T4/T6SS_DotU"/>
</dbReference>
<dbReference type="InterPro" id="IPR038522">
    <property type="entry name" value="T4/T6SS_DotU_sf"/>
</dbReference>
<organism evidence="3 4">
    <name type="scientific">Veronia pacifica</name>
    <dbReference type="NCBI Taxonomy" id="1080227"/>
    <lineage>
        <taxon>Bacteria</taxon>
        <taxon>Pseudomonadati</taxon>
        <taxon>Pseudomonadota</taxon>
        <taxon>Gammaproteobacteria</taxon>
        <taxon>Vibrionales</taxon>
        <taxon>Vibrionaceae</taxon>
        <taxon>Veronia</taxon>
    </lineage>
</organism>
<sequence>MTKLFTDQPTVQIRRIAENSTQTQSVEKTHITELSGTEKLSDQLSIYRSPLRNEATELLSLLVTLPRQGEPQDADRFRQRLLDSIACFRQRCLGLDYHPSVIEKSCFIFCAAFDEAILHTQWGQKVRWENQSLLSKAFSQRNGGEAFFVLLEKARQQPAKLVDFIELQYVLLMLGFQGKYRHGDHVGLHELKSDVYATLCRYREKGDMPVPVTPALVQQKPPRRFLRLKTLIALATGFLLAGYCVSEFWYLTLSQPVVNQFNAVDITRAYSSSVGGSEINNKAKGDKPSPANQQGKWELVLATFTDSPDARQFESEIRAAGYQPDSRDVTDGTVVYIEKDDSLQGVRRLKDELNVRFGLSATIKRAQN</sequence>
<dbReference type="AlphaFoldDB" id="A0A1C3EDP7"/>
<name>A0A1C3EDP7_9GAMM</name>